<dbReference type="GO" id="GO:0004709">
    <property type="term" value="F:MAP kinase kinase kinase activity"/>
    <property type="evidence" value="ECO:0007669"/>
    <property type="project" value="UniProtKB-ARBA"/>
</dbReference>
<feature type="region of interest" description="Disordered" evidence="10">
    <location>
        <begin position="1056"/>
        <end position="1178"/>
    </location>
</feature>
<dbReference type="Gene3D" id="1.10.510.10">
    <property type="entry name" value="Transferase(Phosphotransferase) domain 1"/>
    <property type="match status" value="1"/>
</dbReference>
<feature type="region of interest" description="Disordered" evidence="10">
    <location>
        <begin position="1284"/>
        <end position="1332"/>
    </location>
</feature>
<feature type="compositionally biased region" description="Polar residues" evidence="10">
    <location>
        <begin position="570"/>
        <end position="590"/>
    </location>
</feature>
<evidence type="ECO:0000313" key="12">
    <source>
        <dbReference type="EMBL" id="KAK5107173.1"/>
    </source>
</evidence>
<feature type="compositionally biased region" description="Polar residues" evidence="10">
    <location>
        <begin position="1"/>
        <end position="17"/>
    </location>
</feature>
<evidence type="ECO:0000256" key="8">
    <source>
        <dbReference type="ARBA" id="ARBA00048130"/>
    </source>
</evidence>
<dbReference type="EC" id="2.7.11.24" evidence="2"/>
<feature type="region of interest" description="Disordered" evidence="10">
    <location>
        <begin position="252"/>
        <end position="438"/>
    </location>
</feature>
<evidence type="ECO:0000256" key="1">
    <source>
        <dbReference type="ARBA" id="ARBA00006529"/>
    </source>
</evidence>
<feature type="region of interest" description="Disordered" evidence="10">
    <location>
        <begin position="107"/>
        <end position="177"/>
    </location>
</feature>
<feature type="region of interest" description="Disordered" evidence="10">
    <location>
        <begin position="1"/>
        <end position="33"/>
    </location>
</feature>
<dbReference type="InterPro" id="IPR017441">
    <property type="entry name" value="Protein_kinase_ATP_BS"/>
</dbReference>
<name>A0AAN7YMA1_9PEZI</name>
<dbReference type="PROSITE" id="PS00108">
    <property type="entry name" value="PROTEIN_KINASE_ST"/>
    <property type="match status" value="1"/>
</dbReference>
<keyword evidence="6 9" id="KW-0067">ATP-binding</keyword>
<accession>A0AAN7YMA1</accession>
<dbReference type="PANTHER" id="PTHR48016:SF48">
    <property type="entry name" value="SERINE_THREONINE-PROTEIN KINASE BCK1_SLK1_SSP31"/>
    <property type="match status" value="1"/>
</dbReference>
<feature type="compositionally biased region" description="Basic and acidic residues" evidence="10">
    <location>
        <begin position="845"/>
        <end position="858"/>
    </location>
</feature>
<dbReference type="PROSITE" id="PS50011">
    <property type="entry name" value="PROTEIN_KINASE_DOM"/>
    <property type="match status" value="1"/>
</dbReference>
<dbReference type="SUPFAM" id="SSF56112">
    <property type="entry name" value="Protein kinase-like (PK-like)"/>
    <property type="match status" value="1"/>
</dbReference>
<reference evidence="12" key="1">
    <citation type="submission" date="2023-08" db="EMBL/GenBank/DDBJ databases">
        <title>Black Yeasts Isolated from many extreme environments.</title>
        <authorList>
            <person name="Coleine C."/>
            <person name="Stajich J.E."/>
            <person name="Selbmann L."/>
        </authorList>
    </citation>
    <scope>NUCLEOTIDE SEQUENCE</scope>
    <source>
        <strain evidence="12">CCFEE 5401</strain>
    </source>
</reference>
<feature type="compositionally biased region" description="Pro residues" evidence="10">
    <location>
        <begin position="147"/>
        <end position="158"/>
    </location>
</feature>
<organism evidence="12 13">
    <name type="scientific">Meristemomyces frigidus</name>
    <dbReference type="NCBI Taxonomy" id="1508187"/>
    <lineage>
        <taxon>Eukaryota</taxon>
        <taxon>Fungi</taxon>
        <taxon>Dikarya</taxon>
        <taxon>Ascomycota</taxon>
        <taxon>Pezizomycotina</taxon>
        <taxon>Dothideomycetes</taxon>
        <taxon>Dothideomycetidae</taxon>
        <taxon>Mycosphaerellales</taxon>
        <taxon>Teratosphaeriaceae</taxon>
        <taxon>Meristemomyces</taxon>
    </lineage>
</organism>
<feature type="compositionally biased region" description="Polar residues" evidence="10">
    <location>
        <begin position="545"/>
        <end position="562"/>
    </location>
</feature>
<feature type="compositionally biased region" description="Polar residues" evidence="10">
    <location>
        <begin position="1239"/>
        <end position="1256"/>
    </location>
</feature>
<keyword evidence="3" id="KW-0808">Transferase</keyword>
<dbReference type="InterPro" id="IPR050538">
    <property type="entry name" value="MAP_kinase_kinase_kinase"/>
</dbReference>
<protein>
    <recommendedName>
        <fullName evidence="2">mitogen-activated protein kinase</fullName>
        <ecNumber evidence="2">2.7.11.24</ecNumber>
    </recommendedName>
</protein>
<comment type="catalytic activity">
    <reaction evidence="7">
        <text>L-threonyl-[protein] + ATP = O-phospho-L-threonyl-[protein] + ADP + H(+)</text>
        <dbReference type="Rhea" id="RHEA:46608"/>
        <dbReference type="Rhea" id="RHEA-COMP:11060"/>
        <dbReference type="Rhea" id="RHEA-COMP:11605"/>
        <dbReference type="ChEBI" id="CHEBI:15378"/>
        <dbReference type="ChEBI" id="CHEBI:30013"/>
        <dbReference type="ChEBI" id="CHEBI:30616"/>
        <dbReference type="ChEBI" id="CHEBI:61977"/>
        <dbReference type="ChEBI" id="CHEBI:456216"/>
        <dbReference type="EC" id="2.7.11.24"/>
    </reaction>
    <physiologicalReaction direction="left-to-right" evidence="7">
        <dbReference type="Rhea" id="RHEA:46609"/>
    </physiologicalReaction>
</comment>
<keyword evidence="5" id="KW-0418">Kinase</keyword>
<dbReference type="InterPro" id="IPR011009">
    <property type="entry name" value="Kinase-like_dom_sf"/>
</dbReference>
<dbReference type="GO" id="GO:0005524">
    <property type="term" value="F:ATP binding"/>
    <property type="evidence" value="ECO:0007669"/>
    <property type="project" value="UniProtKB-UniRule"/>
</dbReference>
<keyword evidence="4 9" id="KW-0547">Nucleotide-binding</keyword>
<dbReference type="SMART" id="SM00220">
    <property type="entry name" value="S_TKc"/>
    <property type="match status" value="1"/>
</dbReference>
<feature type="compositionally biased region" description="Low complexity" evidence="10">
    <location>
        <begin position="309"/>
        <end position="322"/>
    </location>
</feature>
<dbReference type="GO" id="GO:0004707">
    <property type="term" value="F:MAP kinase activity"/>
    <property type="evidence" value="ECO:0007669"/>
    <property type="project" value="UniProtKB-EC"/>
</dbReference>
<dbReference type="InterPro" id="IPR008271">
    <property type="entry name" value="Ser/Thr_kinase_AS"/>
</dbReference>
<feature type="region of interest" description="Disordered" evidence="10">
    <location>
        <begin position="1490"/>
        <end position="1575"/>
    </location>
</feature>
<feature type="compositionally biased region" description="Polar residues" evidence="10">
    <location>
        <begin position="330"/>
        <end position="344"/>
    </location>
</feature>
<feature type="compositionally biased region" description="Low complexity" evidence="10">
    <location>
        <begin position="1509"/>
        <end position="1528"/>
    </location>
</feature>
<feature type="compositionally biased region" description="Polar residues" evidence="10">
    <location>
        <begin position="399"/>
        <end position="408"/>
    </location>
</feature>
<feature type="compositionally biased region" description="Basic and acidic residues" evidence="10">
    <location>
        <begin position="410"/>
        <end position="425"/>
    </location>
</feature>
<feature type="compositionally biased region" description="Polar residues" evidence="10">
    <location>
        <begin position="813"/>
        <end position="823"/>
    </location>
</feature>
<sequence>MINTAGNSRQRSVSNRAGPQPDFGPGNANWSPVAQSRRHNLGVPTGVVLHDIPGATYGEASSLLRPQTGAGTRGSPYPSVVGGASPQRPRAYTFADITMQQAGQQQEQYRRGTPVTPGATQTGTHGGWAMPGARHISEQQRSGPGQYVPPPPPLPSLTPAPSGMQLPGPPPRPPMSAIGQLHVNLPPPPNQVNGAYNNWHRGGATYAPPPPVQQNREPRTYDPMAYYEHFQQLPPLPRDDQPLTSATYIPGGESFGPGVGIPPLHSSFGQQAPQAHLQQPLRPQHSHQQYSFQHGNSNDFSSMPDMIVQQQIQQQQQQQQQQKYGERSYNHQQDYNQSQSWLSNQPYTQYQPPTSYPHTVSAPPQPVHPPPTPTTSRQRTLILPAKETQEHPSPAGTHNPHSFSTQASNRKRDDSGSHSNREHSSSGETVASPQDDEKWPSDRVQMWLTIHNFSKAWQSAFLRLSVFGSKFLDLGRPGAGSGPRNIGFLLQTVLPQVERECITNGIEFNFPTEREESKRIRRLIREILKTGGGGTPATATSTSTINLPLSSRRMSNQCTASAGTDGGVENSPNMSRQETNTWSTPNTAGDSDSPGRSMPSMTIAQRRTSGQHRATSLDLLSRSVDENGRSNASTAALKSIGDLPRRHSPSASNEFAPGSGRDFHSPRQSPGLGGLPTGQASGTPAGPGRYYAPSGHHRNISSETNIMLHRVNNQSPAPGRQSGGPTSSRDIDSAYPKPAPEDTRRRNATDSSRPTPPAEPTRHGSQETPASAKEHKGFLHKFRRDKKRDGADATVEEDTSPASPHATRPGLQGQLSNTPSESSLVDRPSSWKSADVRVAHTSADSIDRLPPSRHDGGRHTAPADSSRYIFVTPDGWNYRLIDISAIETADQLRTVICYNLGVTEGPDVSIHLTDAGRVEHDEALNDQLLLSAMHRMADSSGSLKFRLRSLNAEISGLPPSAGLGPAVSPLRQASFTGRPLDEETYRRLTETSQVGTLSSIQSGESTLVPDKAKGIQYLQKESPGATAPEVYTGSENTSHPDFASLSATERQALLDAKQEEHEKKVAAQQKAYQEQKKNNRISDNNSGVRKVVDFDHPRVSPYVDRPLSSGSLDPDRKSDSLVPMRKPPPVPDPTATLVKANSLTKKGPTTRTSWPSRKDEPWKRISSGSIPEEDGKRVPSGIGAALAGVGKGVASVGTPSRFNDKSHLQKIMTVPDLRHDAGQRPQPHAMYSAHAALQRNGSSATPRSPFTMSKGGQQFKVPDYIDDHDREREGQNTLVVHRPNLSLRTPSNPAIDKLRSTGRSHSPELSPSTHQPANQLNRTVSKRGPSFDLPAQQVAFAPSSAMLEEEGDEDSDDGLFAIPLSNKTMPKVVAAPVAVNANAKAHAILGISESPPSSRSPSKPDLKLKTSRSNVRFEPPKMTPSGNALEDGPDIQRHMPESASSNQWSVDSPDDAHRFGRRESFASDMWANRPPAEGIVEHLDEFFPNVDLDQPLSNEEEGGENSPVSTDKSLLSTKASSTSLHSRSITPMSSADESDTLGSDESTLKRGDTRITSVAAHSMRKSGGLGRTKSIRDVVKNNYSMHSGHLSTSSYASSRPPSIAGGAVHNPMLGRVSTLRVDAANSIVRRKSTKMFGARIEQVKPARGSRLINNLETIPQDTIPEGNVQHTVNRTPERQPTFKWMRGQLIGKGTFGRVYLGMNTTTGELLAVKQVEVNAKAPNTDQNRIREMVKALDMEIDTMQHLDHVNIVQYLGCERKEFGISIFLEYIPGGSVGSCLRKHGKFEEPVVSSLTRQTLNGLAYLHSEGILHRDLKSDNLLLDLDGTCKISDFGISKRSADPYNNDITNSMQGSVFWMAPEVIRAQSQPLSQVPGEGLEAMSQGYSAKVDIWSLGCVVLEMFAGRRPWSKEEAIGAIYKLGSLNQAPPIPDDVSSVIGPAALSFMYDCFTIDPRERPIADTLLRAPFCIFDPNYNFLDTDLYAKIRGAF</sequence>
<feature type="region of interest" description="Disordered" evidence="10">
    <location>
        <begin position="1235"/>
        <end position="1262"/>
    </location>
</feature>
<feature type="compositionally biased region" description="Low complexity" evidence="10">
    <location>
        <begin position="345"/>
        <end position="359"/>
    </location>
</feature>
<feature type="region of interest" description="Disordered" evidence="10">
    <location>
        <begin position="530"/>
        <end position="698"/>
    </location>
</feature>
<feature type="region of interest" description="Disordered" evidence="10">
    <location>
        <begin position="712"/>
        <end position="863"/>
    </location>
</feature>
<feature type="compositionally biased region" description="Basic and acidic residues" evidence="10">
    <location>
        <begin position="739"/>
        <end position="748"/>
    </location>
</feature>
<comment type="similarity">
    <text evidence="1">Belongs to the protein kinase superfamily. STE Ser/Thr protein kinase family. MAP kinase kinase kinase subfamily.</text>
</comment>
<evidence type="ECO:0000256" key="5">
    <source>
        <dbReference type="ARBA" id="ARBA00022777"/>
    </source>
</evidence>
<gene>
    <name evidence="12" type="ORF">LTR62_001667</name>
</gene>
<feature type="compositionally biased region" description="Polar residues" evidence="10">
    <location>
        <begin position="599"/>
        <end position="614"/>
    </location>
</feature>
<evidence type="ECO:0000256" key="7">
    <source>
        <dbReference type="ARBA" id="ARBA00047919"/>
    </source>
</evidence>
<feature type="compositionally biased region" description="Polar residues" evidence="10">
    <location>
        <begin position="286"/>
        <end position="301"/>
    </location>
</feature>
<feature type="compositionally biased region" description="Polar residues" evidence="10">
    <location>
        <begin position="1301"/>
        <end position="1323"/>
    </location>
</feature>
<evidence type="ECO:0000256" key="4">
    <source>
        <dbReference type="ARBA" id="ARBA00022741"/>
    </source>
</evidence>
<evidence type="ECO:0000256" key="3">
    <source>
        <dbReference type="ARBA" id="ARBA00022679"/>
    </source>
</evidence>
<comment type="caution">
    <text evidence="12">The sequence shown here is derived from an EMBL/GenBank/DDBJ whole genome shotgun (WGS) entry which is preliminary data.</text>
</comment>
<dbReference type="EMBL" id="JAVRRL010000136">
    <property type="protein sequence ID" value="KAK5107173.1"/>
    <property type="molecule type" value="Genomic_DNA"/>
</dbReference>
<evidence type="ECO:0000256" key="9">
    <source>
        <dbReference type="PROSITE-ProRule" id="PRU10141"/>
    </source>
</evidence>
<dbReference type="FunFam" id="3.30.200.20:FF:000387">
    <property type="entry name" value="Serine/threonine-protein kinase STE11"/>
    <property type="match status" value="1"/>
</dbReference>
<dbReference type="InterPro" id="IPR000719">
    <property type="entry name" value="Prot_kinase_dom"/>
</dbReference>
<dbReference type="GO" id="GO:0000196">
    <property type="term" value="P:cell integrity MAPK cascade"/>
    <property type="evidence" value="ECO:0007669"/>
    <property type="project" value="UniProtKB-ARBA"/>
</dbReference>
<evidence type="ECO:0000256" key="10">
    <source>
        <dbReference type="SAM" id="MobiDB-lite"/>
    </source>
</evidence>
<evidence type="ECO:0000256" key="2">
    <source>
        <dbReference type="ARBA" id="ARBA00012411"/>
    </source>
</evidence>
<dbReference type="PROSITE" id="PS00107">
    <property type="entry name" value="PROTEIN_KINASE_ATP"/>
    <property type="match status" value="1"/>
</dbReference>
<feature type="region of interest" description="Disordered" evidence="10">
    <location>
        <begin position="64"/>
        <end position="86"/>
    </location>
</feature>
<feature type="region of interest" description="Disordered" evidence="10">
    <location>
        <begin position="1019"/>
        <end position="1042"/>
    </location>
</feature>
<evidence type="ECO:0000259" key="11">
    <source>
        <dbReference type="PROSITE" id="PS50011"/>
    </source>
</evidence>
<evidence type="ECO:0000313" key="13">
    <source>
        <dbReference type="Proteomes" id="UP001310890"/>
    </source>
</evidence>
<feature type="compositionally biased region" description="Basic and acidic residues" evidence="10">
    <location>
        <begin position="1056"/>
        <end position="1065"/>
    </location>
</feature>
<dbReference type="PANTHER" id="PTHR48016">
    <property type="entry name" value="MAP KINASE KINASE KINASE SSK2-RELATED-RELATED"/>
    <property type="match status" value="1"/>
</dbReference>
<feature type="binding site" evidence="9">
    <location>
        <position position="1713"/>
    </location>
    <ligand>
        <name>ATP</name>
        <dbReference type="ChEBI" id="CHEBI:30616"/>
    </ligand>
</feature>
<feature type="compositionally biased region" description="Pro residues" evidence="10">
    <location>
        <begin position="363"/>
        <end position="373"/>
    </location>
</feature>
<feature type="compositionally biased region" description="Polar residues" evidence="10">
    <location>
        <begin position="1033"/>
        <end position="1042"/>
    </location>
</feature>
<feature type="region of interest" description="Disordered" evidence="10">
    <location>
        <begin position="1390"/>
        <end position="1457"/>
    </location>
</feature>
<feature type="domain" description="Protein kinase" evidence="11">
    <location>
        <begin position="1684"/>
        <end position="1968"/>
    </location>
</feature>
<dbReference type="Proteomes" id="UP001310890">
    <property type="component" value="Unassembled WGS sequence"/>
</dbReference>
<comment type="catalytic activity">
    <reaction evidence="8">
        <text>L-seryl-[protein] + ATP = O-phospho-L-seryl-[protein] + ADP + H(+)</text>
        <dbReference type="Rhea" id="RHEA:17989"/>
        <dbReference type="Rhea" id="RHEA-COMP:9863"/>
        <dbReference type="Rhea" id="RHEA-COMP:11604"/>
        <dbReference type="ChEBI" id="CHEBI:15378"/>
        <dbReference type="ChEBI" id="CHEBI:29999"/>
        <dbReference type="ChEBI" id="CHEBI:30616"/>
        <dbReference type="ChEBI" id="CHEBI:83421"/>
        <dbReference type="ChEBI" id="CHEBI:456216"/>
        <dbReference type="EC" id="2.7.11.24"/>
    </reaction>
    <physiologicalReaction direction="left-to-right" evidence="8">
        <dbReference type="Rhea" id="RHEA:17990"/>
    </physiologicalReaction>
</comment>
<proteinExistence type="inferred from homology"/>
<evidence type="ECO:0000256" key="6">
    <source>
        <dbReference type="ARBA" id="ARBA00022840"/>
    </source>
</evidence>
<feature type="compositionally biased region" description="Polar residues" evidence="10">
    <location>
        <begin position="1139"/>
        <end position="1155"/>
    </location>
</feature>
<feature type="compositionally biased region" description="Low complexity" evidence="10">
    <location>
        <begin position="270"/>
        <end position="283"/>
    </location>
</feature>
<dbReference type="Pfam" id="PF00069">
    <property type="entry name" value="Pkinase"/>
    <property type="match status" value="1"/>
</dbReference>
<dbReference type="FunFam" id="1.10.510.10:FF:000182">
    <property type="entry name" value="MAP kinase kinase kinase mkh1"/>
    <property type="match status" value="1"/>
</dbReference>
<feature type="compositionally biased region" description="Polar residues" evidence="10">
    <location>
        <begin position="1529"/>
        <end position="1545"/>
    </location>
</feature>
<feature type="compositionally biased region" description="Low complexity" evidence="10">
    <location>
        <begin position="1392"/>
        <end position="1401"/>
    </location>
</feature>